<reference evidence="5" key="2">
    <citation type="submission" date="2021-04" db="EMBL/GenBank/DDBJ databases">
        <authorList>
            <person name="Gilroy R."/>
        </authorList>
    </citation>
    <scope>NUCLEOTIDE SEQUENCE</scope>
    <source>
        <strain evidence="5">ChiSjej3B21-8574</strain>
    </source>
</reference>
<evidence type="ECO:0000256" key="2">
    <source>
        <dbReference type="ARBA" id="ARBA00022741"/>
    </source>
</evidence>
<keyword evidence="1" id="KW-0813">Transport</keyword>
<dbReference type="PANTHER" id="PTHR42939">
    <property type="entry name" value="ABC TRANSPORTER ATP-BINDING PROTEIN ALBC-RELATED"/>
    <property type="match status" value="1"/>
</dbReference>
<organism evidence="5 6">
    <name type="scientific">Candidatus Anaerostipes avistercoris</name>
    <dbReference type="NCBI Taxonomy" id="2838462"/>
    <lineage>
        <taxon>Bacteria</taxon>
        <taxon>Bacillati</taxon>
        <taxon>Bacillota</taxon>
        <taxon>Clostridia</taxon>
        <taxon>Lachnospirales</taxon>
        <taxon>Lachnospiraceae</taxon>
        <taxon>Anaerostipes</taxon>
    </lineage>
</organism>
<dbReference type="SUPFAM" id="SSF52540">
    <property type="entry name" value="P-loop containing nucleoside triphosphate hydrolases"/>
    <property type="match status" value="1"/>
</dbReference>
<dbReference type="InterPro" id="IPR027417">
    <property type="entry name" value="P-loop_NTPase"/>
</dbReference>
<dbReference type="Proteomes" id="UP000823904">
    <property type="component" value="Unassembled WGS sequence"/>
</dbReference>
<evidence type="ECO:0000256" key="3">
    <source>
        <dbReference type="ARBA" id="ARBA00022840"/>
    </source>
</evidence>
<sequence length="280" mass="32346">MENNIFVKGLSKQFPGFSLENVTFRVPKGRIVGFIGENGAGKTTTISLILNELNRDSGQIEIMGKDNRKDAFKEETGVVFDECHFHDVFTVHDINTIFAGIYAAWDREFFYHSLKRFKIPLDKKIGVFSRGTKMKLSIICALAHRPKLLILDEATTGLDPIVREEILDFFLEFIQDETHSILFSSHMISDVENIADYVVLIHRGHILFEARKDDLIYEYGIIRCTRQQFTEISSEDYIAYKETPACVECLTDHKYRAKGKYQDFVVDDASLEEIMKFYIR</sequence>
<dbReference type="PROSITE" id="PS50893">
    <property type="entry name" value="ABC_TRANSPORTER_2"/>
    <property type="match status" value="1"/>
</dbReference>
<proteinExistence type="predicted"/>
<evidence type="ECO:0000259" key="4">
    <source>
        <dbReference type="PROSITE" id="PS50893"/>
    </source>
</evidence>
<evidence type="ECO:0000313" key="6">
    <source>
        <dbReference type="Proteomes" id="UP000823904"/>
    </source>
</evidence>
<dbReference type="EMBL" id="DWWD01000014">
    <property type="protein sequence ID" value="HJC49416.1"/>
    <property type="molecule type" value="Genomic_DNA"/>
</dbReference>
<dbReference type="PANTHER" id="PTHR42939:SF3">
    <property type="entry name" value="ABC TRANSPORTER ATP-BINDING COMPONENT"/>
    <property type="match status" value="1"/>
</dbReference>
<dbReference type="InterPro" id="IPR003593">
    <property type="entry name" value="AAA+_ATPase"/>
</dbReference>
<gene>
    <name evidence="5" type="ORF">H9754_02340</name>
</gene>
<dbReference type="Pfam" id="PF00005">
    <property type="entry name" value="ABC_tran"/>
    <property type="match status" value="1"/>
</dbReference>
<evidence type="ECO:0000313" key="5">
    <source>
        <dbReference type="EMBL" id="HJC49416.1"/>
    </source>
</evidence>
<dbReference type="CDD" id="cd03230">
    <property type="entry name" value="ABC_DR_subfamily_A"/>
    <property type="match status" value="1"/>
</dbReference>
<dbReference type="Gene3D" id="3.40.50.300">
    <property type="entry name" value="P-loop containing nucleotide triphosphate hydrolases"/>
    <property type="match status" value="1"/>
</dbReference>
<protein>
    <submittedName>
        <fullName evidence="5">ABC transporter ATP-binding protein</fullName>
    </submittedName>
</protein>
<dbReference type="SMART" id="SM00382">
    <property type="entry name" value="AAA"/>
    <property type="match status" value="1"/>
</dbReference>
<keyword evidence="2" id="KW-0547">Nucleotide-binding</keyword>
<keyword evidence="3 5" id="KW-0067">ATP-binding</keyword>
<dbReference type="GO" id="GO:0016887">
    <property type="term" value="F:ATP hydrolysis activity"/>
    <property type="evidence" value="ECO:0007669"/>
    <property type="project" value="InterPro"/>
</dbReference>
<feature type="domain" description="ABC transporter" evidence="4">
    <location>
        <begin position="1"/>
        <end position="228"/>
    </location>
</feature>
<dbReference type="InterPro" id="IPR003439">
    <property type="entry name" value="ABC_transporter-like_ATP-bd"/>
</dbReference>
<dbReference type="AlphaFoldDB" id="A0A9D2PEN2"/>
<reference evidence="5" key="1">
    <citation type="journal article" date="2021" name="PeerJ">
        <title>Extensive microbial diversity within the chicken gut microbiome revealed by metagenomics and culture.</title>
        <authorList>
            <person name="Gilroy R."/>
            <person name="Ravi A."/>
            <person name="Getino M."/>
            <person name="Pursley I."/>
            <person name="Horton D.L."/>
            <person name="Alikhan N.F."/>
            <person name="Baker D."/>
            <person name="Gharbi K."/>
            <person name="Hall N."/>
            <person name="Watson M."/>
            <person name="Adriaenssens E.M."/>
            <person name="Foster-Nyarko E."/>
            <person name="Jarju S."/>
            <person name="Secka A."/>
            <person name="Antonio M."/>
            <person name="Oren A."/>
            <person name="Chaudhuri R.R."/>
            <person name="La Ragione R."/>
            <person name="Hildebrand F."/>
            <person name="Pallen M.J."/>
        </authorList>
    </citation>
    <scope>NUCLEOTIDE SEQUENCE</scope>
    <source>
        <strain evidence="5">ChiSjej3B21-8574</strain>
    </source>
</reference>
<dbReference type="InterPro" id="IPR051782">
    <property type="entry name" value="ABC_Transporter_VariousFunc"/>
</dbReference>
<name>A0A9D2PEN2_9FIRM</name>
<comment type="caution">
    <text evidence="5">The sequence shown here is derived from an EMBL/GenBank/DDBJ whole genome shotgun (WGS) entry which is preliminary data.</text>
</comment>
<accession>A0A9D2PEN2</accession>
<dbReference type="GO" id="GO:0005524">
    <property type="term" value="F:ATP binding"/>
    <property type="evidence" value="ECO:0007669"/>
    <property type="project" value="UniProtKB-KW"/>
</dbReference>
<evidence type="ECO:0000256" key="1">
    <source>
        <dbReference type="ARBA" id="ARBA00022448"/>
    </source>
</evidence>